<comment type="caution">
    <text evidence="2">The sequence shown here is derived from an EMBL/GenBank/DDBJ whole genome shotgun (WGS) entry which is preliminary data.</text>
</comment>
<dbReference type="Proteomes" id="UP001597151">
    <property type="component" value="Unassembled WGS sequence"/>
</dbReference>
<gene>
    <name evidence="2" type="ORF">ACFQ3C_06470</name>
</gene>
<reference evidence="3" key="1">
    <citation type="journal article" date="2019" name="Int. J. Syst. Evol. Microbiol.">
        <title>The Global Catalogue of Microorganisms (GCM) 10K type strain sequencing project: providing services to taxonomists for standard genome sequencing and annotation.</title>
        <authorList>
            <consortium name="The Broad Institute Genomics Platform"/>
            <consortium name="The Broad Institute Genome Sequencing Center for Infectious Disease"/>
            <person name="Wu L."/>
            <person name="Ma J."/>
        </authorList>
    </citation>
    <scope>NUCLEOTIDE SEQUENCE [LARGE SCALE GENOMIC DNA]</scope>
    <source>
        <strain evidence="3">CCUG 55328</strain>
    </source>
</reference>
<name>A0ABW3TBH3_9RHOB</name>
<feature type="chain" id="PRO_5045851087" evidence="1">
    <location>
        <begin position="23"/>
        <end position="121"/>
    </location>
</feature>
<sequence length="121" mass="13013">MPKHLTLFSAGLALMLPVAAMAEQPGFVIASDTLSVTTVSAKGCPPGLAKKNPPCIPPGQAKQAYRIGDSLPDGFIVIRTPSRYGLDPRRTYYERNGYVIQVDRETGKILNLIGAIADLMQ</sequence>
<proteinExistence type="predicted"/>
<evidence type="ECO:0000313" key="2">
    <source>
        <dbReference type="EMBL" id="MFD1194308.1"/>
    </source>
</evidence>
<dbReference type="EMBL" id="JBHTKR010000002">
    <property type="protein sequence ID" value="MFD1194308.1"/>
    <property type="molecule type" value="Genomic_DNA"/>
</dbReference>
<keyword evidence="3" id="KW-1185">Reference proteome</keyword>
<evidence type="ECO:0000256" key="1">
    <source>
        <dbReference type="SAM" id="SignalP"/>
    </source>
</evidence>
<feature type="signal peptide" evidence="1">
    <location>
        <begin position="1"/>
        <end position="22"/>
    </location>
</feature>
<organism evidence="2 3">
    <name type="scientific">Seohaeicola saemankumensis</name>
    <dbReference type="NCBI Taxonomy" id="481181"/>
    <lineage>
        <taxon>Bacteria</taxon>
        <taxon>Pseudomonadati</taxon>
        <taxon>Pseudomonadota</taxon>
        <taxon>Alphaproteobacteria</taxon>
        <taxon>Rhodobacterales</taxon>
        <taxon>Roseobacteraceae</taxon>
        <taxon>Seohaeicola</taxon>
    </lineage>
</organism>
<keyword evidence="1" id="KW-0732">Signal</keyword>
<accession>A0ABW3TBH3</accession>
<dbReference type="RefSeq" id="WP_380789724.1">
    <property type="nucleotide sequence ID" value="NZ_JBHTKR010000002.1"/>
</dbReference>
<evidence type="ECO:0000313" key="3">
    <source>
        <dbReference type="Proteomes" id="UP001597151"/>
    </source>
</evidence>
<protein>
    <submittedName>
        <fullName evidence="2">Excinuclease ABC subunit A</fullName>
    </submittedName>
</protein>